<evidence type="ECO:0000313" key="2">
    <source>
        <dbReference type="Proteomes" id="UP000266016"/>
    </source>
</evidence>
<accession>A0A398BB50</accession>
<organism evidence="1 2">
    <name type="scientific">Peribacillus asahii</name>
    <dbReference type="NCBI Taxonomy" id="228899"/>
    <lineage>
        <taxon>Bacteria</taxon>
        <taxon>Bacillati</taxon>
        <taxon>Bacillota</taxon>
        <taxon>Bacilli</taxon>
        <taxon>Bacillales</taxon>
        <taxon>Bacillaceae</taxon>
        <taxon>Peribacillus</taxon>
    </lineage>
</organism>
<dbReference type="SUPFAM" id="SSF160719">
    <property type="entry name" value="gpW/gp25-like"/>
    <property type="match status" value="1"/>
</dbReference>
<evidence type="ECO:0000313" key="1">
    <source>
        <dbReference type="EMBL" id="RID87047.1"/>
    </source>
</evidence>
<keyword evidence="2" id="KW-1185">Reference proteome</keyword>
<dbReference type="EMBL" id="QWVS01000013">
    <property type="protein sequence ID" value="RID87047.1"/>
    <property type="molecule type" value="Genomic_DNA"/>
</dbReference>
<sequence>MFSPKIVDGDLVIDENGDIVMVEGDEELAQSVRMILETRKGEFFLEPDHGLVFDNLLGKEADLAKAHEDIVEAVLQEERIASVEDVIFTDNPQERTRSVSLEMKKTDGGTLSLEGVNIEYA</sequence>
<reference evidence="1 2" key="1">
    <citation type="submission" date="2018-08" db="EMBL/GenBank/DDBJ databases">
        <title>Bacillus jemisoniae sp. nov., Bacillus chryseoplanitiae sp. nov., Bacillus resnikiae sp. nov., and Bacillus frankliniae sp. nov., isolated from Viking spacecraft and associated surfaces.</title>
        <authorList>
            <person name="Seuylemezian A."/>
            <person name="Vaishampayan P."/>
        </authorList>
    </citation>
    <scope>NUCLEOTIDE SEQUENCE [LARGE SCALE GENOMIC DNA]</scope>
    <source>
        <strain evidence="1 2">MA001</strain>
    </source>
</reference>
<comment type="caution">
    <text evidence="1">The sequence shown here is derived from an EMBL/GenBank/DDBJ whole genome shotgun (WGS) entry which is preliminary data.</text>
</comment>
<dbReference type="Gene3D" id="3.10.450.40">
    <property type="match status" value="1"/>
</dbReference>
<dbReference type="Proteomes" id="UP000266016">
    <property type="component" value="Unassembled WGS sequence"/>
</dbReference>
<dbReference type="Pfam" id="PF10934">
    <property type="entry name" value="Sheath_initiator"/>
    <property type="match status" value="1"/>
</dbReference>
<dbReference type="RefSeq" id="WP_119116442.1">
    <property type="nucleotide sequence ID" value="NZ_QWVS01000013.1"/>
</dbReference>
<name>A0A398BB50_9BACI</name>
<protein>
    <submittedName>
        <fullName evidence="1">DUF2634 domain-containing protein</fullName>
    </submittedName>
</protein>
<dbReference type="InterPro" id="IPR020288">
    <property type="entry name" value="Sheath_initiator"/>
</dbReference>
<proteinExistence type="predicted"/>
<gene>
    <name evidence="1" type="ORF">D1953_06945</name>
</gene>
<dbReference type="AlphaFoldDB" id="A0A398BB50"/>